<reference evidence="1" key="1">
    <citation type="submission" date="2019-08" db="EMBL/GenBank/DDBJ databases">
        <authorList>
            <person name="Kucharzyk K."/>
            <person name="Murdoch R.W."/>
            <person name="Higgins S."/>
            <person name="Loffler F."/>
        </authorList>
    </citation>
    <scope>NUCLEOTIDE SEQUENCE</scope>
</reference>
<proteinExistence type="predicted"/>
<dbReference type="EMBL" id="VSSQ01007907">
    <property type="protein sequence ID" value="MPM37331.1"/>
    <property type="molecule type" value="Genomic_DNA"/>
</dbReference>
<dbReference type="AlphaFoldDB" id="A0A644ZBR7"/>
<protein>
    <submittedName>
        <fullName evidence="1">Uncharacterized protein</fullName>
    </submittedName>
</protein>
<gene>
    <name evidence="1" type="ORF">SDC9_83941</name>
</gene>
<name>A0A644ZBR7_9ZZZZ</name>
<accession>A0A644ZBR7</accession>
<organism evidence="1">
    <name type="scientific">bioreactor metagenome</name>
    <dbReference type="NCBI Taxonomy" id="1076179"/>
    <lineage>
        <taxon>unclassified sequences</taxon>
        <taxon>metagenomes</taxon>
        <taxon>ecological metagenomes</taxon>
    </lineage>
</organism>
<sequence length="56" mass="6219">MEVLRPIGDAVDDVFAHHIALRSSVVTDTRPIGERSIGISAEIVARHGFFQCMQLR</sequence>
<evidence type="ECO:0000313" key="1">
    <source>
        <dbReference type="EMBL" id="MPM37331.1"/>
    </source>
</evidence>
<comment type="caution">
    <text evidence="1">The sequence shown here is derived from an EMBL/GenBank/DDBJ whole genome shotgun (WGS) entry which is preliminary data.</text>
</comment>